<dbReference type="Gene3D" id="1.20.1250.20">
    <property type="entry name" value="MFS general substrate transporter like domains"/>
    <property type="match status" value="1"/>
</dbReference>
<reference evidence="9 10" key="1">
    <citation type="submission" date="2024-03" db="EMBL/GenBank/DDBJ databases">
        <title>Bacilli Hybrid Assemblies.</title>
        <authorList>
            <person name="Kovac J."/>
        </authorList>
    </citation>
    <scope>NUCLEOTIDE SEQUENCE [LARGE SCALE GENOMIC DNA]</scope>
    <source>
        <strain evidence="9 10">FSL R7-0666</strain>
    </source>
</reference>
<dbReference type="CDD" id="cd06173">
    <property type="entry name" value="MFS_MefA_like"/>
    <property type="match status" value="1"/>
</dbReference>
<gene>
    <name evidence="9" type="ORF">MKY91_08850</name>
</gene>
<dbReference type="PRINTS" id="PR01988">
    <property type="entry name" value="EXPORTERBACE"/>
</dbReference>
<comment type="subcellular location">
    <subcellularLocation>
        <location evidence="1">Cell membrane</location>
        <topology evidence="1">Multi-pass membrane protein</topology>
    </subcellularLocation>
</comment>
<evidence type="ECO:0000256" key="3">
    <source>
        <dbReference type="ARBA" id="ARBA00022475"/>
    </source>
</evidence>
<feature type="transmembrane region" description="Helical" evidence="7">
    <location>
        <begin position="40"/>
        <end position="61"/>
    </location>
</feature>
<evidence type="ECO:0000256" key="4">
    <source>
        <dbReference type="ARBA" id="ARBA00022692"/>
    </source>
</evidence>
<proteinExistence type="predicted"/>
<evidence type="ECO:0000256" key="2">
    <source>
        <dbReference type="ARBA" id="ARBA00022448"/>
    </source>
</evidence>
<dbReference type="RefSeq" id="WP_343130202.1">
    <property type="nucleotide sequence ID" value="NZ_JBCITK010000001.1"/>
</dbReference>
<dbReference type="PANTHER" id="PTHR43266:SF2">
    <property type="entry name" value="MAJOR FACILITATOR SUPERFAMILY (MFS) PROFILE DOMAIN-CONTAINING PROTEIN"/>
    <property type="match status" value="1"/>
</dbReference>
<evidence type="ECO:0000313" key="10">
    <source>
        <dbReference type="Proteomes" id="UP001418796"/>
    </source>
</evidence>
<keyword evidence="2" id="KW-0813">Transport</keyword>
<keyword evidence="6 7" id="KW-0472">Membrane</keyword>
<dbReference type="PROSITE" id="PS50850">
    <property type="entry name" value="MFS"/>
    <property type="match status" value="1"/>
</dbReference>
<evidence type="ECO:0000256" key="5">
    <source>
        <dbReference type="ARBA" id="ARBA00022989"/>
    </source>
</evidence>
<feature type="transmembrane region" description="Helical" evidence="7">
    <location>
        <begin position="214"/>
        <end position="231"/>
    </location>
</feature>
<feature type="transmembrane region" description="Helical" evidence="7">
    <location>
        <begin position="302"/>
        <end position="327"/>
    </location>
</feature>
<dbReference type="InterPro" id="IPR020846">
    <property type="entry name" value="MFS_dom"/>
</dbReference>
<evidence type="ECO:0000256" key="6">
    <source>
        <dbReference type="ARBA" id="ARBA00023136"/>
    </source>
</evidence>
<keyword evidence="5 7" id="KW-1133">Transmembrane helix</keyword>
<comment type="caution">
    <text evidence="9">The sequence shown here is derived from an EMBL/GenBank/DDBJ whole genome shotgun (WGS) entry which is preliminary data.</text>
</comment>
<feature type="transmembrane region" description="Helical" evidence="7">
    <location>
        <begin position="96"/>
        <end position="116"/>
    </location>
</feature>
<keyword evidence="4 7" id="KW-0812">Transmembrane</keyword>
<dbReference type="EMBL" id="JBCITK010000001">
    <property type="protein sequence ID" value="MEN0643251.1"/>
    <property type="molecule type" value="Genomic_DNA"/>
</dbReference>
<dbReference type="Pfam" id="PF07690">
    <property type="entry name" value="MFS_1"/>
    <property type="match status" value="1"/>
</dbReference>
<organism evidence="9 10">
    <name type="scientific">Alkalicoccobacillus gibsonii</name>
    <dbReference type="NCBI Taxonomy" id="79881"/>
    <lineage>
        <taxon>Bacteria</taxon>
        <taxon>Bacillati</taxon>
        <taxon>Bacillota</taxon>
        <taxon>Bacilli</taxon>
        <taxon>Bacillales</taxon>
        <taxon>Bacillaceae</taxon>
        <taxon>Alkalicoccobacillus</taxon>
    </lineage>
</organism>
<feature type="transmembrane region" description="Helical" evidence="7">
    <location>
        <begin position="371"/>
        <end position="390"/>
    </location>
</feature>
<feature type="transmembrane region" description="Helical" evidence="7">
    <location>
        <begin position="73"/>
        <end position="90"/>
    </location>
</feature>
<dbReference type="InterPro" id="IPR022324">
    <property type="entry name" value="Bacilysin_exporter_BacE_put"/>
</dbReference>
<feature type="transmembrane region" description="Helical" evidence="7">
    <location>
        <begin position="12"/>
        <end position="34"/>
    </location>
</feature>
<accession>A0ABU9VH62</accession>
<dbReference type="InterPro" id="IPR036259">
    <property type="entry name" value="MFS_trans_sf"/>
</dbReference>
<feature type="transmembrane region" description="Helical" evidence="7">
    <location>
        <begin position="348"/>
        <end position="365"/>
    </location>
</feature>
<dbReference type="Proteomes" id="UP001418796">
    <property type="component" value="Unassembled WGS sequence"/>
</dbReference>
<feature type="domain" description="Major facilitator superfamily (MFS) profile" evidence="8">
    <location>
        <begin position="1"/>
        <end position="394"/>
    </location>
</feature>
<protein>
    <submittedName>
        <fullName evidence="9">MFS transporter</fullName>
    </submittedName>
</protein>
<evidence type="ECO:0000313" key="9">
    <source>
        <dbReference type="EMBL" id="MEN0643251.1"/>
    </source>
</evidence>
<name>A0ABU9VH62_9BACI</name>
<dbReference type="SUPFAM" id="SSF103473">
    <property type="entry name" value="MFS general substrate transporter"/>
    <property type="match status" value="1"/>
</dbReference>
<sequence>MYHKWRHPSLLLFSVGIANVGDFIYLVAINIFIFQLTGSATAVALMWLISPLVNIFTKFWTGSFIDFRSKRKIVMLTYVIRGLSIFVLALSHHIILIYSVLIIMSIAKSFFSPASMTYITMTIPKELRKQFNSIRSFATSGAAIIGPAIGGGLITITSTSTVLWINGLFFFISAGLLLFLPNDPVKGSTVPKLTLKQVKMDFSIVLQFMKEQRYITFVYTGFILLMIFTFAMDTQEVVFVQEVIGLSEIDYTLLVSITGIGSLIGAFLLTIVSKRLSIRMMIVIGLTMTSLGYVLYAFSWSFASIVSGFILIGFFIIYLNAGVITFYQNNVQVEMMGRVTSIYDFIQSVLQIISILAVGLLADFLSLRGTIIALALTMITVTIIYASIIYKKGYEELYMESA</sequence>
<keyword evidence="3" id="KW-1003">Cell membrane</keyword>
<keyword evidence="10" id="KW-1185">Reference proteome</keyword>
<feature type="transmembrane region" description="Helical" evidence="7">
    <location>
        <begin position="137"/>
        <end position="156"/>
    </location>
</feature>
<evidence type="ECO:0000259" key="8">
    <source>
        <dbReference type="PROSITE" id="PS50850"/>
    </source>
</evidence>
<feature type="transmembrane region" description="Helical" evidence="7">
    <location>
        <begin position="278"/>
        <end position="296"/>
    </location>
</feature>
<evidence type="ECO:0000256" key="7">
    <source>
        <dbReference type="SAM" id="Phobius"/>
    </source>
</evidence>
<evidence type="ECO:0000256" key="1">
    <source>
        <dbReference type="ARBA" id="ARBA00004651"/>
    </source>
</evidence>
<feature type="transmembrane region" description="Helical" evidence="7">
    <location>
        <begin position="162"/>
        <end position="180"/>
    </location>
</feature>
<dbReference type="PANTHER" id="PTHR43266">
    <property type="entry name" value="MACROLIDE-EFFLUX PROTEIN"/>
    <property type="match status" value="1"/>
</dbReference>
<dbReference type="InterPro" id="IPR011701">
    <property type="entry name" value="MFS"/>
</dbReference>
<feature type="transmembrane region" description="Helical" evidence="7">
    <location>
        <begin position="251"/>
        <end position="271"/>
    </location>
</feature>